<comment type="caution">
    <text evidence="9">The sequence shown here is derived from an EMBL/GenBank/DDBJ whole genome shotgun (WGS) entry which is preliminary data.</text>
</comment>
<dbReference type="RefSeq" id="WP_286287907.1">
    <property type="nucleotide sequence ID" value="NZ_JASXSZ010000002.1"/>
</dbReference>
<feature type="compositionally biased region" description="Basic and acidic residues" evidence="6">
    <location>
        <begin position="232"/>
        <end position="251"/>
    </location>
</feature>
<dbReference type="Proteomes" id="UP001235064">
    <property type="component" value="Unassembled WGS sequence"/>
</dbReference>
<feature type="transmembrane region" description="Helical" evidence="7">
    <location>
        <begin position="108"/>
        <end position="128"/>
    </location>
</feature>
<accession>A0ABT7MX56</accession>
<dbReference type="Pfam" id="PF04024">
    <property type="entry name" value="PspC"/>
    <property type="match status" value="1"/>
</dbReference>
<comment type="subcellular location">
    <subcellularLocation>
        <location evidence="1">Cell membrane</location>
        <topology evidence="1">Single-pass membrane protein</topology>
    </subcellularLocation>
</comment>
<sequence>MTDTTTQPVTDPGPPPPRPAGVPQPDSRFFAWIRGFGVVRSQGWLGGVCAGIAARLGVDPVIIRGVFVVAALVGFPALLVYAIAWALLPATDGRIVLQRLARGGFDPAIIAIVIMAVIAMVPVVPWGWSTVFGLQPIGSFSGSVSGLFGLFFSTLFWVAVGVLVLWLVLRTRHGSRVEAAPRRASADVASPSPSEGGWDAAAAPFGSAAAAASGIAPPVPASAAVGDEVSAWREQHEQWREQHDAWRRQQADADQAARALARQENEAKGRAFALEAQARADERRRANPRASAGAVFAVLGAAIVGGAGAALAMLASGTITALCAGLLVAAVISAIGMVVAGALRRRSGILALLTGATLILGLIVMPFTTSSQLLWPSADISADTRPMAYAQPFGYTNIQLLSFGTGDETAGTISLRKTYGVTSIQVPPGVRLVLDAELQNGPVAYSRIDMENGELVNSSSIPAATTDANGNTYHWEFTNPAADHPGVTTQHVRIQQVTGPVDIMITVDKASTGAAQ</sequence>
<evidence type="ECO:0000256" key="6">
    <source>
        <dbReference type="SAM" id="MobiDB-lite"/>
    </source>
</evidence>
<feature type="transmembrane region" description="Helical" evidence="7">
    <location>
        <begin position="292"/>
        <end position="313"/>
    </location>
</feature>
<evidence type="ECO:0000256" key="3">
    <source>
        <dbReference type="ARBA" id="ARBA00022692"/>
    </source>
</evidence>
<protein>
    <submittedName>
        <fullName evidence="9">PspC domain-containing protein</fullName>
    </submittedName>
</protein>
<feature type="region of interest" description="Disordered" evidence="6">
    <location>
        <begin position="1"/>
        <end position="21"/>
    </location>
</feature>
<evidence type="ECO:0000256" key="5">
    <source>
        <dbReference type="ARBA" id="ARBA00023136"/>
    </source>
</evidence>
<name>A0ABT7MX56_9MICO</name>
<keyword evidence="10" id="KW-1185">Reference proteome</keyword>
<evidence type="ECO:0000256" key="1">
    <source>
        <dbReference type="ARBA" id="ARBA00004162"/>
    </source>
</evidence>
<proteinExistence type="predicted"/>
<feature type="transmembrane region" description="Helical" evidence="7">
    <location>
        <begin position="148"/>
        <end position="169"/>
    </location>
</feature>
<feature type="transmembrane region" description="Helical" evidence="7">
    <location>
        <begin position="349"/>
        <end position="367"/>
    </location>
</feature>
<keyword evidence="2" id="KW-1003">Cell membrane</keyword>
<feature type="compositionally biased region" description="Low complexity" evidence="6">
    <location>
        <begin position="1"/>
        <end position="10"/>
    </location>
</feature>
<evidence type="ECO:0000256" key="2">
    <source>
        <dbReference type="ARBA" id="ARBA00022475"/>
    </source>
</evidence>
<dbReference type="InterPro" id="IPR052027">
    <property type="entry name" value="PspC"/>
</dbReference>
<evidence type="ECO:0000259" key="8">
    <source>
        <dbReference type="Pfam" id="PF04024"/>
    </source>
</evidence>
<evidence type="ECO:0000256" key="4">
    <source>
        <dbReference type="ARBA" id="ARBA00022989"/>
    </source>
</evidence>
<feature type="transmembrane region" description="Helical" evidence="7">
    <location>
        <begin position="61"/>
        <end position="88"/>
    </location>
</feature>
<feature type="region of interest" description="Disordered" evidence="6">
    <location>
        <begin position="232"/>
        <end position="254"/>
    </location>
</feature>
<reference evidence="9 10" key="1">
    <citation type="submission" date="2023-06" db="EMBL/GenBank/DDBJ databases">
        <title>Microbacterium sp. nov., isolated from a waste landfill.</title>
        <authorList>
            <person name="Wen W."/>
        </authorList>
    </citation>
    <scope>NUCLEOTIDE SEQUENCE [LARGE SCALE GENOMIC DNA]</scope>
    <source>
        <strain evidence="9 10">ASV49</strain>
    </source>
</reference>
<dbReference type="InterPro" id="IPR007168">
    <property type="entry name" value="Phageshock_PspC_N"/>
</dbReference>
<feature type="domain" description="Phage shock protein PspC N-terminal" evidence="8">
    <location>
        <begin position="40"/>
        <end position="90"/>
    </location>
</feature>
<evidence type="ECO:0000256" key="7">
    <source>
        <dbReference type="SAM" id="Phobius"/>
    </source>
</evidence>
<dbReference type="PANTHER" id="PTHR33885:SF3">
    <property type="entry name" value="PHAGE SHOCK PROTEIN C"/>
    <property type="match status" value="1"/>
</dbReference>
<gene>
    <name evidence="9" type="ORF">QSV35_06785</name>
</gene>
<organism evidence="9 10">
    <name type="scientific">Microbacterium candidum</name>
    <dbReference type="NCBI Taxonomy" id="3041922"/>
    <lineage>
        <taxon>Bacteria</taxon>
        <taxon>Bacillati</taxon>
        <taxon>Actinomycetota</taxon>
        <taxon>Actinomycetes</taxon>
        <taxon>Micrococcales</taxon>
        <taxon>Microbacteriaceae</taxon>
        <taxon>Microbacterium</taxon>
    </lineage>
</organism>
<dbReference type="EMBL" id="JASXSZ010000002">
    <property type="protein sequence ID" value="MDL9979032.1"/>
    <property type="molecule type" value="Genomic_DNA"/>
</dbReference>
<feature type="compositionally biased region" description="Pro residues" evidence="6">
    <location>
        <begin position="11"/>
        <end position="21"/>
    </location>
</feature>
<keyword evidence="4 7" id="KW-1133">Transmembrane helix</keyword>
<evidence type="ECO:0000313" key="10">
    <source>
        <dbReference type="Proteomes" id="UP001235064"/>
    </source>
</evidence>
<evidence type="ECO:0000313" key="9">
    <source>
        <dbReference type="EMBL" id="MDL9979032.1"/>
    </source>
</evidence>
<keyword evidence="3 7" id="KW-0812">Transmembrane</keyword>
<feature type="transmembrane region" description="Helical" evidence="7">
    <location>
        <begin position="319"/>
        <end position="342"/>
    </location>
</feature>
<keyword evidence="5 7" id="KW-0472">Membrane</keyword>
<dbReference type="PANTHER" id="PTHR33885">
    <property type="entry name" value="PHAGE SHOCK PROTEIN C"/>
    <property type="match status" value="1"/>
</dbReference>